<evidence type="ECO:0000313" key="1">
    <source>
        <dbReference type="EMBL" id="KWS02912.1"/>
    </source>
</evidence>
<sequence length="91" mass="9804">MKPVFIAVLLLAGCGLDNKQPSMNHEPLESALIVGSAESPDPVLTKVMALEKSGVVKDVVVQESFPVQIRLRAPRKVIDELNAMPRSGGLR</sequence>
<comment type="caution">
    <text evidence="1">The sequence shown here is derived from an EMBL/GenBank/DDBJ whole genome shotgun (WGS) entry which is preliminary data.</text>
</comment>
<accession>A0A108U5G6</accession>
<reference evidence="1 2" key="1">
    <citation type="journal article" date="2014" name="Genome Announc.">
        <title>Draft Genome Sequence of Lysobacter capsici AZ78, a Bacterium Antagonistic to Plant-Pathogenic Oomycetes.</title>
        <authorList>
            <person name="Puopolo G."/>
            <person name="Sonego P."/>
            <person name="Engelen K."/>
            <person name="Pertot I."/>
        </authorList>
    </citation>
    <scope>NUCLEOTIDE SEQUENCE [LARGE SCALE GENOMIC DNA]</scope>
    <source>
        <strain evidence="1 2">AZ78</strain>
    </source>
</reference>
<dbReference type="RefSeq" id="WP_036107251.1">
    <property type="nucleotide sequence ID" value="NZ_JAJA02000001.1"/>
</dbReference>
<name>A0A108U5G6_9GAMM</name>
<keyword evidence="2" id="KW-1185">Reference proteome</keyword>
<protein>
    <submittedName>
        <fullName evidence="1">Uncharacterized protein</fullName>
    </submittedName>
</protein>
<dbReference type="AlphaFoldDB" id="A0A108U5G6"/>
<evidence type="ECO:0000313" key="2">
    <source>
        <dbReference type="Proteomes" id="UP000023435"/>
    </source>
</evidence>
<proteinExistence type="predicted"/>
<dbReference type="OrthoDB" id="5740329at2"/>
<organism evidence="1 2">
    <name type="scientific">Lysobacter capsici AZ78</name>
    <dbReference type="NCBI Taxonomy" id="1444315"/>
    <lineage>
        <taxon>Bacteria</taxon>
        <taxon>Pseudomonadati</taxon>
        <taxon>Pseudomonadota</taxon>
        <taxon>Gammaproteobacteria</taxon>
        <taxon>Lysobacterales</taxon>
        <taxon>Lysobacteraceae</taxon>
        <taxon>Lysobacter</taxon>
    </lineage>
</organism>
<gene>
    <name evidence="1" type="ORF">AZ78_0458</name>
</gene>
<dbReference type="EMBL" id="JAJA02000001">
    <property type="protein sequence ID" value="KWS02912.1"/>
    <property type="molecule type" value="Genomic_DNA"/>
</dbReference>
<dbReference type="Proteomes" id="UP000023435">
    <property type="component" value="Unassembled WGS sequence"/>
</dbReference>